<evidence type="ECO:0000313" key="1">
    <source>
        <dbReference type="EMBL" id="OLF86370.1"/>
    </source>
</evidence>
<organism evidence="1 2">
    <name type="scientific">Bacillus paralicheniformis</name>
    <dbReference type="NCBI Taxonomy" id="1648923"/>
    <lineage>
        <taxon>Bacteria</taxon>
        <taxon>Bacillati</taxon>
        <taxon>Bacillota</taxon>
        <taxon>Bacilli</taxon>
        <taxon>Bacillales</taxon>
        <taxon>Bacillaceae</taxon>
        <taxon>Bacillus</taxon>
    </lineage>
</organism>
<name>A0A7Z1B1H9_9BACI</name>
<reference evidence="1 2" key="1">
    <citation type="journal article" date="2016" name="Front. Microbiol.">
        <title>High-Level Heat Resistance of Spores of Bacillus amyloliquefaciens and Bacillus licheniformis Results from the Presence of a spoVA Operon in a Tn1546 Transposon.</title>
        <authorList>
            <person name="Berendsen E.M."/>
            <person name="Koning R.A."/>
            <person name="Boekhorst J."/>
            <person name="de Jong A."/>
            <person name="Kuipers O.P."/>
            <person name="Wells-Bennik M.H."/>
        </authorList>
    </citation>
    <scope>NUCLEOTIDE SEQUENCE [LARGE SCALE GENOMIC DNA]</scope>
    <source>
        <strain evidence="1 2">B4121</strain>
    </source>
</reference>
<dbReference type="AlphaFoldDB" id="A0A7Z1B1H9"/>
<proteinExistence type="predicted"/>
<accession>A0A7Z1B1H9</accession>
<evidence type="ECO:0008006" key="3">
    <source>
        <dbReference type="Google" id="ProtNLM"/>
    </source>
</evidence>
<comment type="caution">
    <text evidence="1">The sequence shown here is derived from an EMBL/GenBank/DDBJ whole genome shotgun (WGS) entry which is preliminary data.</text>
</comment>
<dbReference type="EMBL" id="LKPO01000029">
    <property type="protein sequence ID" value="OLF86370.1"/>
    <property type="molecule type" value="Genomic_DNA"/>
</dbReference>
<evidence type="ECO:0000313" key="2">
    <source>
        <dbReference type="Proteomes" id="UP000185604"/>
    </source>
</evidence>
<gene>
    <name evidence="1" type="ORF">B4121_4561</name>
</gene>
<sequence>MLEFDVVITREYADKESIAGRTDKGWTFVATVPAKMVHPYALESDKATIFCKYTTPKIPDDIPEAPFKEDE</sequence>
<dbReference type="Proteomes" id="UP000185604">
    <property type="component" value="Unassembled WGS sequence"/>
</dbReference>
<protein>
    <recommendedName>
        <fullName evidence="3">DUF4177 domain-containing protein</fullName>
    </recommendedName>
</protein>
<dbReference type="RefSeq" id="WP_075213355.1">
    <property type="nucleotide sequence ID" value="NZ_LKPO01000029.1"/>
</dbReference>